<feature type="compositionally biased region" description="Low complexity" evidence="5">
    <location>
        <begin position="366"/>
        <end position="384"/>
    </location>
</feature>
<dbReference type="RefSeq" id="WP_163299893.1">
    <property type="nucleotide sequence ID" value="NZ_JAAGRR010000209.1"/>
</dbReference>
<feature type="region of interest" description="Disordered" evidence="5">
    <location>
        <begin position="329"/>
        <end position="421"/>
    </location>
</feature>
<dbReference type="GO" id="GO:0016887">
    <property type="term" value="F:ATP hydrolysis activity"/>
    <property type="evidence" value="ECO:0007669"/>
    <property type="project" value="InterPro"/>
</dbReference>
<reference evidence="8 9" key="1">
    <citation type="submission" date="2020-02" db="EMBL/GenBank/DDBJ databases">
        <title>Comparative genomics of sulfur disproportionating microorganisms.</title>
        <authorList>
            <person name="Ward L.M."/>
            <person name="Bertran E."/>
            <person name="Johnston D.T."/>
        </authorList>
    </citation>
    <scope>NUCLEOTIDE SEQUENCE [LARGE SCALE GENOMIC DNA]</scope>
    <source>
        <strain evidence="8 9">DSM 100025</strain>
    </source>
</reference>
<dbReference type="SMART" id="SM01340">
    <property type="entry name" value="DNA_mis_repair"/>
    <property type="match status" value="1"/>
</dbReference>
<dbReference type="Gene3D" id="3.30.565.10">
    <property type="entry name" value="Histidine kinase-like ATPase, C-terminal domain"/>
    <property type="match status" value="1"/>
</dbReference>
<evidence type="ECO:0000313" key="9">
    <source>
        <dbReference type="Proteomes" id="UP000469346"/>
    </source>
</evidence>
<dbReference type="GO" id="GO:0005524">
    <property type="term" value="F:ATP binding"/>
    <property type="evidence" value="ECO:0007669"/>
    <property type="project" value="InterPro"/>
</dbReference>
<dbReference type="InterPro" id="IPR014762">
    <property type="entry name" value="DNA_mismatch_repair_CS"/>
</dbReference>
<keyword evidence="9" id="KW-1185">Reference proteome</keyword>
<dbReference type="InterPro" id="IPR002099">
    <property type="entry name" value="MutL/Mlh/PMS"/>
</dbReference>
<dbReference type="Gene3D" id="3.30.230.10">
    <property type="match status" value="1"/>
</dbReference>
<feature type="domain" description="MutL C-terminal dimerisation" evidence="6">
    <location>
        <begin position="428"/>
        <end position="572"/>
    </location>
</feature>
<dbReference type="SUPFAM" id="SSF118116">
    <property type="entry name" value="DNA mismatch repair protein MutL"/>
    <property type="match status" value="1"/>
</dbReference>
<proteinExistence type="inferred from homology"/>
<dbReference type="GO" id="GO:0006298">
    <property type="term" value="P:mismatch repair"/>
    <property type="evidence" value="ECO:0007669"/>
    <property type="project" value="UniProtKB-UniRule"/>
</dbReference>
<dbReference type="InterPro" id="IPR036890">
    <property type="entry name" value="HATPase_C_sf"/>
</dbReference>
<evidence type="ECO:0000256" key="3">
    <source>
        <dbReference type="ARBA" id="ARBA00023204"/>
    </source>
</evidence>
<dbReference type="GO" id="GO:0140664">
    <property type="term" value="F:ATP-dependent DNA damage sensor activity"/>
    <property type="evidence" value="ECO:0007669"/>
    <property type="project" value="InterPro"/>
</dbReference>
<dbReference type="InterPro" id="IPR020568">
    <property type="entry name" value="Ribosomal_Su5_D2-typ_SF"/>
</dbReference>
<evidence type="ECO:0000259" key="6">
    <source>
        <dbReference type="SMART" id="SM00853"/>
    </source>
</evidence>
<keyword evidence="8" id="KW-0378">Hydrolase</keyword>
<evidence type="ECO:0000259" key="7">
    <source>
        <dbReference type="SMART" id="SM01340"/>
    </source>
</evidence>
<comment type="caution">
    <text evidence="8">The sequence shown here is derived from an EMBL/GenBank/DDBJ whole genome shotgun (WGS) entry which is preliminary data.</text>
</comment>
<keyword evidence="8" id="KW-0255">Endonuclease</keyword>
<dbReference type="PANTHER" id="PTHR10073:SF12">
    <property type="entry name" value="DNA MISMATCH REPAIR PROTEIN MLH1"/>
    <property type="match status" value="1"/>
</dbReference>
<dbReference type="SUPFAM" id="SSF54211">
    <property type="entry name" value="Ribosomal protein S5 domain 2-like"/>
    <property type="match status" value="1"/>
</dbReference>
<dbReference type="InterPro" id="IPR003594">
    <property type="entry name" value="HATPase_dom"/>
</dbReference>
<name>A0A6N9TQW0_DISTH</name>
<dbReference type="PROSITE" id="PS00058">
    <property type="entry name" value="DNA_MISMATCH_REPAIR_1"/>
    <property type="match status" value="1"/>
</dbReference>
<dbReference type="AlphaFoldDB" id="A0A6N9TQW0"/>
<dbReference type="Pfam" id="PF01119">
    <property type="entry name" value="DNA_mis_repair"/>
    <property type="match status" value="1"/>
</dbReference>
<evidence type="ECO:0000256" key="2">
    <source>
        <dbReference type="ARBA" id="ARBA00022763"/>
    </source>
</evidence>
<comment type="similarity">
    <text evidence="1 4">Belongs to the DNA mismatch repair MutL/HexB family.</text>
</comment>
<dbReference type="InterPro" id="IPR042120">
    <property type="entry name" value="MutL_C_dimsub"/>
</dbReference>
<dbReference type="SMART" id="SM00853">
    <property type="entry name" value="MutL_C"/>
    <property type="match status" value="1"/>
</dbReference>
<feature type="domain" description="DNA mismatch repair protein S5" evidence="7">
    <location>
        <begin position="209"/>
        <end position="327"/>
    </location>
</feature>
<dbReference type="HAMAP" id="MF_00149">
    <property type="entry name" value="DNA_mis_repair"/>
    <property type="match status" value="1"/>
</dbReference>
<dbReference type="InterPro" id="IPR014721">
    <property type="entry name" value="Ribsml_uS5_D2-typ_fold_subgr"/>
</dbReference>
<comment type="function">
    <text evidence="4">This protein is involved in the repair of mismatches in DNA. It is required for dam-dependent methyl-directed DNA mismatch repair. May act as a 'molecular matchmaker', a protein that promotes the formation of a stable complex between two or more DNA-binding proteins in an ATP-dependent manner without itself being part of a final effector complex.</text>
</comment>
<dbReference type="EMBL" id="JAAGRR010000209">
    <property type="protein sequence ID" value="NDY43559.1"/>
    <property type="molecule type" value="Genomic_DNA"/>
</dbReference>
<dbReference type="CDD" id="cd00782">
    <property type="entry name" value="MutL_Trans"/>
    <property type="match status" value="1"/>
</dbReference>
<dbReference type="Pfam" id="PF08676">
    <property type="entry name" value="MutL_C"/>
    <property type="match status" value="1"/>
</dbReference>
<dbReference type="InterPro" id="IPR013507">
    <property type="entry name" value="DNA_mismatch_S5_2-like"/>
</dbReference>
<gene>
    <name evidence="4 8" type="primary">mutL</name>
    <name evidence="8" type="ORF">G3N55_12010</name>
</gene>
<dbReference type="InterPro" id="IPR020667">
    <property type="entry name" value="DNA_mismatch_repair_MutL"/>
</dbReference>
<dbReference type="InterPro" id="IPR038973">
    <property type="entry name" value="MutL/Mlh/Pms-like"/>
</dbReference>
<organism evidence="8 9">
    <name type="scientific">Dissulfurirhabdus thermomarina</name>
    <dbReference type="NCBI Taxonomy" id="1765737"/>
    <lineage>
        <taxon>Bacteria</taxon>
        <taxon>Deltaproteobacteria</taxon>
        <taxon>Dissulfurirhabdaceae</taxon>
        <taxon>Dissulfurirhabdus</taxon>
    </lineage>
</organism>
<dbReference type="Proteomes" id="UP000469346">
    <property type="component" value="Unassembled WGS sequence"/>
</dbReference>
<dbReference type="Pfam" id="PF02518">
    <property type="entry name" value="HATPase_c"/>
    <property type="match status" value="1"/>
</dbReference>
<dbReference type="SUPFAM" id="SSF55874">
    <property type="entry name" value="ATPase domain of HSP90 chaperone/DNA topoisomerase II/histidine kinase"/>
    <property type="match status" value="1"/>
</dbReference>
<dbReference type="CDD" id="cd16926">
    <property type="entry name" value="HATPase_MutL-MLH-PMS-like"/>
    <property type="match status" value="1"/>
</dbReference>
<dbReference type="Gene3D" id="3.30.1540.20">
    <property type="entry name" value="MutL, C-terminal domain, dimerisation subdomain"/>
    <property type="match status" value="1"/>
</dbReference>
<evidence type="ECO:0000256" key="1">
    <source>
        <dbReference type="ARBA" id="ARBA00006082"/>
    </source>
</evidence>
<dbReference type="InterPro" id="IPR042121">
    <property type="entry name" value="MutL_C_regsub"/>
</dbReference>
<keyword evidence="8" id="KW-0540">Nuclease</keyword>
<dbReference type="GO" id="GO:0032300">
    <property type="term" value="C:mismatch repair complex"/>
    <property type="evidence" value="ECO:0007669"/>
    <property type="project" value="InterPro"/>
</dbReference>
<dbReference type="InterPro" id="IPR014790">
    <property type="entry name" value="MutL_C"/>
</dbReference>
<evidence type="ECO:0000313" key="8">
    <source>
        <dbReference type="EMBL" id="NDY43559.1"/>
    </source>
</evidence>
<dbReference type="NCBIfam" id="TIGR00585">
    <property type="entry name" value="mutl"/>
    <property type="match status" value="1"/>
</dbReference>
<sequence length="614" mass="65229">MGRIGILPTHVANQIAAGEVVERPASVVRELLDNALDAGARRIRVEVADGGKGLIRVTDDGCGLDRGDLELALERHATSKIRDASDLAAIRTLGFRGEALPSIAAVSAFRMASRPAGQAEGWEVSTRFGRGRTLRAVGCPAGTTVTVEELFLEIPARRRFLRSRRTEAAHVVQAVRLAAAAHPGVRLELVAEGRRVFRSEGREEDPAPLVALFGEELAGALLPVEGRAPGIEIRGAMAPPELARASSGGLHFFLNRRPIQGRLLWKAVREGYRGRLMTRFHPVGCLFIEMDPALVDVNVHPAKQEVRFREPEAVYRCVHQAVRRALDGVRAPAPTGAAEGARGEPPPLREGASLPWGGAPEPPPRAEGVADFLPPSWAAEAAPPAEAPSPGAPAVRRQPATGPAAAAVQPGEEPRGPVPGVSPGGLRLIGQLARTYILAEGPEGLVLVDQHAAHEGLLFRRFLERLAGGGGVASQALLVPEVFERPPADVARLPERRAVLERLGIDAEPFGHDQVAVRAVPSFLAGHGGAPRALVEILDRALSPAAEPAEALLHGLAATLACHAAVRADQELAPEEMESLLRELAAAEVRHCPHGRPVAWTVTLAEIRRGFGRT</sequence>
<accession>A0A6N9TQW0</accession>
<evidence type="ECO:0000256" key="5">
    <source>
        <dbReference type="SAM" id="MobiDB-lite"/>
    </source>
</evidence>
<dbReference type="GO" id="GO:0030983">
    <property type="term" value="F:mismatched DNA binding"/>
    <property type="evidence" value="ECO:0007669"/>
    <property type="project" value="InterPro"/>
</dbReference>
<keyword evidence="2 4" id="KW-0227">DNA damage</keyword>
<protein>
    <recommendedName>
        <fullName evidence="4">DNA mismatch repair protein MutL</fullName>
    </recommendedName>
</protein>
<evidence type="ECO:0000256" key="4">
    <source>
        <dbReference type="HAMAP-Rule" id="MF_00149"/>
    </source>
</evidence>
<dbReference type="PANTHER" id="PTHR10073">
    <property type="entry name" value="DNA MISMATCH REPAIR PROTEIN MLH, PMS, MUTL"/>
    <property type="match status" value="1"/>
</dbReference>
<keyword evidence="3 4" id="KW-0234">DNA repair</keyword>
<dbReference type="Gene3D" id="3.30.1370.100">
    <property type="entry name" value="MutL, C-terminal domain, regulatory subdomain"/>
    <property type="match status" value="1"/>
</dbReference>
<dbReference type="FunFam" id="3.30.565.10:FF:000003">
    <property type="entry name" value="DNA mismatch repair endonuclease MutL"/>
    <property type="match status" value="1"/>
</dbReference>
<dbReference type="InterPro" id="IPR037198">
    <property type="entry name" value="MutL_C_sf"/>
</dbReference>
<dbReference type="GO" id="GO:0004519">
    <property type="term" value="F:endonuclease activity"/>
    <property type="evidence" value="ECO:0007669"/>
    <property type="project" value="UniProtKB-KW"/>
</dbReference>